<gene>
    <name evidence="2" type="ORF">Nepgr_021036</name>
</gene>
<feature type="region of interest" description="Disordered" evidence="1">
    <location>
        <begin position="101"/>
        <end position="120"/>
    </location>
</feature>
<dbReference type="Proteomes" id="UP001279734">
    <property type="component" value="Unassembled WGS sequence"/>
</dbReference>
<name>A0AAD3SXZ0_NEPGR</name>
<evidence type="ECO:0008006" key="4">
    <source>
        <dbReference type="Google" id="ProtNLM"/>
    </source>
</evidence>
<dbReference type="InterPro" id="IPR036389">
    <property type="entry name" value="RNase_III_sf"/>
</dbReference>
<reference evidence="2" key="1">
    <citation type="submission" date="2023-05" db="EMBL/GenBank/DDBJ databases">
        <title>Nepenthes gracilis genome sequencing.</title>
        <authorList>
            <person name="Fukushima K."/>
        </authorList>
    </citation>
    <scope>NUCLEOTIDE SEQUENCE</scope>
    <source>
        <strain evidence="2">SING2019-196</strain>
    </source>
</reference>
<proteinExistence type="predicted"/>
<evidence type="ECO:0000313" key="3">
    <source>
        <dbReference type="Proteomes" id="UP001279734"/>
    </source>
</evidence>
<dbReference type="GO" id="GO:0006396">
    <property type="term" value="P:RNA processing"/>
    <property type="evidence" value="ECO:0007669"/>
    <property type="project" value="InterPro"/>
</dbReference>
<evidence type="ECO:0000313" key="2">
    <source>
        <dbReference type="EMBL" id="GMH19195.1"/>
    </source>
</evidence>
<dbReference type="AlphaFoldDB" id="A0AAD3SXZ0"/>
<organism evidence="2 3">
    <name type="scientific">Nepenthes gracilis</name>
    <name type="common">Slender pitcher plant</name>
    <dbReference type="NCBI Taxonomy" id="150966"/>
    <lineage>
        <taxon>Eukaryota</taxon>
        <taxon>Viridiplantae</taxon>
        <taxon>Streptophyta</taxon>
        <taxon>Embryophyta</taxon>
        <taxon>Tracheophyta</taxon>
        <taxon>Spermatophyta</taxon>
        <taxon>Magnoliopsida</taxon>
        <taxon>eudicotyledons</taxon>
        <taxon>Gunneridae</taxon>
        <taxon>Pentapetalae</taxon>
        <taxon>Caryophyllales</taxon>
        <taxon>Nepenthaceae</taxon>
        <taxon>Nepenthes</taxon>
    </lineage>
</organism>
<evidence type="ECO:0000256" key="1">
    <source>
        <dbReference type="SAM" id="MobiDB-lite"/>
    </source>
</evidence>
<dbReference type="Gene3D" id="1.10.1520.10">
    <property type="entry name" value="Ribonuclease III domain"/>
    <property type="match status" value="1"/>
</dbReference>
<comment type="caution">
    <text evidence="2">The sequence shown here is derived from an EMBL/GenBank/DDBJ whole genome shotgun (WGS) entry which is preliminary data.</text>
</comment>
<sequence length="178" mass="19511">MKGYSKRDCWNLKAKNRKTGDEDNKEETIEVTEFVLAVQEEDEAVVYGGRVKAPKVLANIVESVVAAVYINYNFDLKALWQNRGRGGACSREAIQVLSSSRNSRRRTCHDGGRETSTQGSRKLSGLLDDLQSIGVRLSLSNSSRLYKLLQSVGPIRLLHLSGGNGGKVCAFAVSHLLG</sequence>
<accession>A0AAD3SXZ0</accession>
<dbReference type="GO" id="GO:0004525">
    <property type="term" value="F:ribonuclease III activity"/>
    <property type="evidence" value="ECO:0007669"/>
    <property type="project" value="InterPro"/>
</dbReference>
<keyword evidence="3" id="KW-1185">Reference proteome</keyword>
<dbReference type="EMBL" id="BSYO01000020">
    <property type="protein sequence ID" value="GMH19195.1"/>
    <property type="molecule type" value="Genomic_DNA"/>
</dbReference>
<protein>
    <recommendedName>
        <fullName evidence="4">RNase III domain-containing protein</fullName>
    </recommendedName>
</protein>